<evidence type="ECO:0000256" key="1">
    <source>
        <dbReference type="ARBA" id="ARBA00001947"/>
    </source>
</evidence>
<reference evidence="12" key="1">
    <citation type="journal article" date="2013" name="Science">
        <title>The Amborella genome and the evolution of flowering plants.</title>
        <authorList>
            <consortium name="Amborella Genome Project"/>
        </authorList>
    </citation>
    <scope>NUCLEOTIDE SEQUENCE [LARGE SCALE GENOMIC DNA]</scope>
</reference>
<dbReference type="EMBL" id="KI397486">
    <property type="protein sequence ID" value="ERM95421.1"/>
    <property type="molecule type" value="Genomic_DNA"/>
</dbReference>
<comment type="similarity">
    <text evidence="2">Belongs to the zinc-containing alcohol dehydrogenase family. Class-III subfamily.</text>
</comment>
<keyword evidence="12" id="KW-1185">Reference proteome</keyword>
<evidence type="ECO:0000256" key="3">
    <source>
        <dbReference type="ARBA" id="ARBA00011738"/>
    </source>
</evidence>
<evidence type="ECO:0000313" key="11">
    <source>
        <dbReference type="EMBL" id="ERM95421.1"/>
    </source>
</evidence>
<dbReference type="Gene3D" id="3.40.50.720">
    <property type="entry name" value="NAD(P)-binding Rossmann-like Domain"/>
    <property type="match status" value="1"/>
</dbReference>
<evidence type="ECO:0000256" key="7">
    <source>
        <dbReference type="ARBA" id="ARBA00023027"/>
    </source>
</evidence>
<evidence type="ECO:0000256" key="8">
    <source>
        <dbReference type="RuleBase" id="RU361277"/>
    </source>
</evidence>
<keyword evidence="6" id="KW-0560">Oxidoreductase</keyword>
<dbReference type="InterPro" id="IPR036291">
    <property type="entry name" value="NAD(P)-bd_dom_sf"/>
</dbReference>
<evidence type="ECO:0000256" key="6">
    <source>
        <dbReference type="ARBA" id="ARBA00023002"/>
    </source>
</evidence>
<comment type="subunit">
    <text evidence="3">Homodimer.</text>
</comment>
<protein>
    <recommendedName>
        <fullName evidence="13">Enoyl reductase (ER) domain-containing protein</fullName>
    </recommendedName>
</protein>
<dbReference type="GO" id="GO:0005829">
    <property type="term" value="C:cytosol"/>
    <property type="evidence" value="ECO:0000318"/>
    <property type="project" value="GO_Central"/>
</dbReference>
<evidence type="ECO:0000259" key="10">
    <source>
        <dbReference type="Pfam" id="PF08240"/>
    </source>
</evidence>
<dbReference type="STRING" id="13333.W1NIX7"/>
<dbReference type="FunFam" id="3.40.50.720:FF:000003">
    <property type="entry name" value="S-(hydroxymethyl)glutathione dehydrogenase"/>
    <property type="match status" value="1"/>
</dbReference>
<gene>
    <name evidence="11" type="ORF">AMTR_s00008p00242230</name>
</gene>
<evidence type="ECO:0000313" key="12">
    <source>
        <dbReference type="Proteomes" id="UP000017836"/>
    </source>
</evidence>
<dbReference type="GO" id="GO:0046294">
    <property type="term" value="P:formaldehyde catabolic process"/>
    <property type="evidence" value="ECO:0000318"/>
    <property type="project" value="GO_Central"/>
</dbReference>
<proteinExistence type="inferred from homology"/>
<name>W1NIX7_AMBTC</name>
<keyword evidence="5 8" id="KW-0862">Zinc</keyword>
<evidence type="ECO:0000256" key="4">
    <source>
        <dbReference type="ARBA" id="ARBA00022723"/>
    </source>
</evidence>
<sequence length="387" mass="41510">MEEQTKGKPIRCKAAVCWNPGEVLVIEEIEVAPPQGYEVRIKVICTSLCHSDITYRNRKDLPLPFPLIFGHEAVGVVESVGEGVDEVKEGDLVVPFFLPECGDCTDCKSPKSNLCTKVPFQIAGSMIRSGTTRFSALAGGRHHPSPIYQVLGVSSFSEYTVVDVANVVKIPIDLPPDMACLLSCGISTGVGGAWRAAMVEAGSTVVIFGLGTVGLAVAEGARIQGASKIIGVDLNPQKFELGQVYGLTDFINPKECGDKPVHEVVRAMTDGGADYCFECVGLASLMSDAFLSSRPGWGKTIILGVEMHGAPLSISALEILKGKTVMGSMFGGIKPKADIPILANKYLKKELQLEGFITHEVSFQDINKAFDLMLQGECLRCIIRMDA</sequence>
<evidence type="ECO:0008006" key="13">
    <source>
        <dbReference type="Google" id="ProtNLM"/>
    </source>
</evidence>
<dbReference type="InterPro" id="IPR011032">
    <property type="entry name" value="GroES-like_sf"/>
</dbReference>
<organism evidence="11 12">
    <name type="scientific">Amborella trichopoda</name>
    <dbReference type="NCBI Taxonomy" id="13333"/>
    <lineage>
        <taxon>Eukaryota</taxon>
        <taxon>Viridiplantae</taxon>
        <taxon>Streptophyta</taxon>
        <taxon>Embryophyta</taxon>
        <taxon>Tracheophyta</taxon>
        <taxon>Spermatophyta</taxon>
        <taxon>Magnoliopsida</taxon>
        <taxon>Amborellales</taxon>
        <taxon>Amborellaceae</taxon>
        <taxon>Amborella</taxon>
    </lineage>
</organism>
<dbReference type="Gene3D" id="3.90.180.10">
    <property type="entry name" value="Medium-chain alcohol dehydrogenases, catalytic domain"/>
    <property type="match status" value="1"/>
</dbReference>
<dbReference type="PANTHER" id="PTHR43880:SF10">
    <property type="entry name" value="ALCOHOL DEHYDROGENASE-LIKE 2"/>
    <property type="match status" value="1"/>
</dbReference>
<dbReference type="FunFam" id="3.90.180.10:FF:000007">
    <property type="entry name" value="Alcohol dehydrogenase 6"/>
    <property type="match status" value="1"/>
</dbReference>
<accession>W1NIX7</accession>
<dbReference type="PROSITE" id="PS00059">
    <property type="entry name" value="ADH_ZINC"/>
    <property type="match status" value="1"/>
</dbReference>
<dbReference type="Proteomes" id="UP000017836">
    <property type="component" value="Unassembled WGS sequence"/>
</dbReference>
<dbReference type="InterPro" id="IPR002328">
    <property type="entry name" value="ADH_Zn_CS"/>
</dbReference>
<dbReference type="InterPro" id="IPR013149">
    <property type="entry name" value="ADH-like_C"/>
</dbReference>
<dbReference type="GO" id="GO:0004022">
    <property type="term" value="F:alcohol dehydrogenase (NAD+) activity"/>
    <property type="evidence" value="ECO:0000318"/>
    <property type="project" value="GO_Central"/>
</dbReference>
<dbReference type="OMA" id="MHRTPLP"/>
<keyword evidence="4 8" id="KW-0479">Metal-binding</keyword>
<dbReference type="GO" id="GO:0008270">
    <property type="term" value="F:zinc ion binding"/>
    <property type="evidence" value="ECO:0000318"/>
    <property type="project" value="GO_Central"/>
</dbReference>
<dbReference type="KEGG" id="atr:18423340"/>
<dbReference type="SUPFAM" id="SSF50129">
    <property type="entry name" value="GroES-like"/>
    <property type="match status" value="2"/>
</dbReference>
<dbReference type="PANTHER" id="PTHR43880">
    <property type="entry name" value="ALCOHOL DEHYDROGENASE"/>
    <property type="match status" value="1"/>
</dbReference>
<dbReference type="HOGENOM" id="CLU_026673_14_0_1"/>
<dbReference type="Pfam" id="PF08240">
    <property type="entry name" value="ADH_N"/>
    <property type="match status" value="1"/>
</dbReference>
<evidence type="ECO:0000256" key="5">
    <source>
        <dbReference type="ARBA" id="ARBA00022833"/>
    </source>
</evidence>
<dbReference type="Pfam" id="PF00107">
    <property type="entry name" value="ADH_zinc_N"/>
    <property type="match status" value="1"/>
</dbReference>
<comment type="cofactor">
    <cofactor evidence="1 8">
        <name>Zn(2+)</name>
        <dbReference type="ChEBI" id="CHEBI:29105"/>
    </cofactor>
</comment>
<evidence type="ECO:0000259" key="9">
    <source>
        <dbReference type="Pfam" id="PF00107"/>
    </source>
</evidence>
<dbReference type="GO" id="GO:0051903">
    <property type="term" value="F:S-(hydroxymethyl)glutathione dehydrogenase [NAD(P)+] activity"/>
    <property type="evidence" value="ECO:0000318"/>
    <property type="project" value="GO_Central"/>
</dbReference>
<dbReference type="Gramene" id="ERM95421">
    <property type="protein sequence ID" value="ERM95421"/>
    <property type="gene ID" value="AMTR_s00008p00242230"/>
</dbReference>
<dbReference type="SUPFAM" id="SSF51735">
    <property type="entry name" value="NAD(P)-binding Rossmann-fold domains"/>
    <property type="match status" value="1"/>
</dbReference>
<dbReference type="AlphaFoldDB" id="W1NIX7"/>
<dbReference type="InterPro" id="IPR013154">
    <property type="entry name" value="ADH-like_N"/>
</dbReference>
<dbReference type="eggNOG" id="KOG0022">
    <property type="taxonomic scope" value="Eukaryota"/>
</dbReference>
<feature type="domain" description="Alcohol dehydrogenase-like N-terminal" evidence="10">
    <location>
        <begin position="38"/>
        <end position="171"/>
    </location>
</feature>
<evidence type="ECO:0000256" key="2">
    <source>
        <dbReference type="ARBA" id="ARBA00010902"/>
    </source>
</evidence>
<feature type="domain" description="Alcohol dehydrogenase-like C-terminal" evidence="9">
    <location>
        <begin position="213"/>
        <end position="337"/>
    </location>
</feature>
<keyword evidence="7" id="KW-0520">NAD</keyword>
<dbReference type="OrthoDB" id="417550at2759"/>